<sequence length="752" mass="86942">MEPLNQHNTLLPKPLYIVSSNEIDSRVLSLEDNVIGKLISYRIPTSILEVNLPHSKVNITRLSESLRKLPQLTHSTFCETKPTECLGCFFTGITNVDSSSSNLSRTRTPLPLVNCIEKKVSELKSSTSRQRTEFPYSHQKSKIEAPKGYPIIPLKPSYLPYPPQFLIPPQKSYLPRKVRLHSLHHKKVQHEEIVIKETPKKNDTFIYITDYLILESFRKYFRGITIPTFISTVTHQLNNYSYDFGSNNNIKSLCDSLEMLRTVQVIMDGLDSGKLTIPNDVLDPVERTLVSQLLNEFFIPPIPFINSISSQQTPVPLEVPKIILGAMRNHMNESVELTLETSWNVLNLWEDYEFAPFSYQKEIKYLFIAQEGIDQEIVHTIIKELEFDYRNFNLGRLIKDSENVIISSIFDELEMLEVIKNHLNNITDKKIIVLYDPKDSSEEEIMCKIITLKCRLNEGDCNHYGDNIIFISLKSILKDSLRETSIRVCFSLYSSYRRYQPTQYPNSAAQALPDFTQKGNLLNEPLFIISPQYDNVFVNKIMIGYKVKPCGIISSLISYTGELQEMGFDTSIQEMWDRWICFIQQTTKSHWEITFTKVEEYDNDEMKLMFDLKESALQQYKDLIDSIFISCCNVYGSVLVSEEEYQLLDNNKGFYKINDELDPPIEIKGEGRATYYSILPSLIGKGSSVGGYSIHLYDSNEKELSTMMKIFHGLSFLNSDVLKQERWSILPKHLHLLQKYDLYLDMVMLCEH</sequence>
<proteinExistence type="predicted"/>
<dbReference type="EMBL" id="DS547873">
    <property type="protein sequence ID" value="EDR29919.1"/>
    <property type="molecule type" value="Genomic_DNA"/>
</dbReference>
<dbReference type="AlphaFoldDB" id="B0E6B1"/>
<organism evidence="2">
    <name type="scientific">Entamoeba dispar (strain ATCC PRA-260 / SAW760)</name>
    <dbReference type="NCBI Taxonomy" id="370354"/>
    <lineage>
        <taxon>Eukaryota</taxon>
        <taxon>Amoebozoa</taxon>
        <taxon>Evosea</taxon>
        <taxon>Archamoebae</taxon>
        <taxon>Mastigamoebida</taxon>
        <taxon>Entamoebidae</taxon>
        <taxon>Entamoeba</taxon>
    </lineage>
</organism>
<dbReference type="KEGG" id="edi:EDI_233510"/>
<keyword evidence="2" id="KW-1185">Reference proteome</keyword>
<evidence type="ECO:0000313" key="1">
    <source>
        <dbReference type="EMBL" id="EDR29919.1"/>
    </source>
</evidence>
<dbReference type="eggNOG" id="ENOG502REGE">
    <property type="taxonomic scope" value="Eukaryota"/>
</dbReference>
<reference evidence="2" key="1">
    <citation type="submission" date="2007-12" db="EMBL/GenBank/DDBJ databases">
        <title>Annotation of Entamoeba dispar SAW760.</title>
        <authorList>
            <person name="Lorenzi H."/>
            <person name="Inman J."/>
            <person name="Schobel S."/>
            <person name="Amedeo P."/>
            <person name="Caler E."/>
        </authorList>
    </citation>
    <scope>NUCLEOTIDE SEQUENCE [LARGE SCALE GENOMIC DNA]</scope>
    <source>
        <strain evidence="2">ATCC PRA-260 / SAW760</strain>
    </source>
</reference>
<dbReference type="Proteomes" id="UP000008076">
    <property type="component" value="Unassembled WGS sequence"/>
</dbReference>
<gene>
    <name evidence="1" type="ORF">EDI_233510</name>
</gene>
<dbReference type="RefSeq" id="XP_001733931.1">
    <property type="nucleotide sequence ID" value="XM_001733879.1"/>
</dbReference>
<protein>
    <submittedName>
        <fullName evidence="1">Uncharacterized protein</fullName>
    </submittedName>
</protein>
<dbReference type="VEuPathDB" id="AmoebaDB:EDI_233510"/>
<dbReference type="OMA" id="NHMNESV"/>
<evidence type="ECO:0000313" key="2">
    <source>
        <dbReference type="Proteomes" id="UP000008076"/>
    </source>
</evidence>
<accession>B0E6B1</accession>
<dbReference type="OrthoDB" id="26029at2759"/>
<dbReference type="GeneID" id="5878829"/>
<name>B0E6B1_ENTDS</name>